<reference evidence="4 5" key="1">
    <citation type="submission" date="2021-03" db="EMBL/GenBank/DDBJ databases">
        <title>Lysobacter sp. nov. isolated from soil of gangwondo yeongwol, south Korea.</title>
        <authorList>
            <person name="Kim K.R."/>
            <person name="Kim K.H."/>
            <person name="Jeon C.O."/>
        </authorList>
    </citation>
    <scope>NUCLEOTIDE SEQUENCE [LARGE SCALE GENOMIC DNA]</scope>
    <source>
        <strain evidence="4 5">R19</strain>
    </source>
</reference>
<dbReference type="Gene3D" id="2.180.10.10">
    <property type="entry name" value="RHS repeat-associated core"/>
    <property type="match status" value="1"/>
</dbReference>
<dbReference type="PANTHER" id="PTHR32305">
    <property type="match status" value="1"/>
</dbReference>
<feature type="domain" description="Teneurin-like YD-shell" evidence="3">
    <location>
        <begin position="6"/>
        <end position="104"/>
    </location>
</feature>
<keyword evidence="5" id="KW-1185">Reference proteome</keyword>
<accession>A0A974Y3J6</accession>
<dbReference type="KEGG" id="lsf:I8J32_007820"/>
<evidence type="ECO:0000313" key="5">
    <source>
        <dbReference type="Proteomes" id="UP000639274"/>
    </source>
</evidence>
<evidence type="ECO:0000259" key="3">
    <source>
        <dbReference type="Pfam" id="PF25023"/>
    </source>
</evidence>
<evidence type="ECO:0000256" key="2">
    <source>
        <dbReference type="SAM" id="MobiDB-lite"/>
    </source>
</evidence>
<evidence type="ECO:0000256" key="1">
    <source>
        <dbReference type="ARBA" id="ARBA00022737"/>
    </source>
</evidence>
<dbReference type="NCBIfam" id="TIGR03696">
    <property type="entry name" value="Rhs_assc_core"/>
    <property type="match status" value="1"/>
</dbReference>
<dbReference type="Pfam" id="PF25023">
    <property type="entry name" value="TEN_YD-shell"/>
    <property type="match status" value="1"/>
</dbReference>
<dbReference type="InterPro" id="IPR022385">
    <property type="entry name" value="Rhs_assc_core"/>
</dbReference>
<dbReference type="InterPro" id="IPR050708">
    <property type="entry name" value="T6SS_VgrG/RHS"/>
</dbReference>
<feature type="region of interest" description="Disordered" evidence="2">
    <location>
        <begin position="146"/>
        <end position="172"/>
    </location>
</feature>
<gene>
    <name evidence="4" type="ORF">I8J32_007820</name>
</gene>
<protein>
    <submittedName>
        <fullName evidence="4">RHS repeat-associated core domain-containing protein</fullName>
    </submittedName>
</protein>
<organism evidence="4 5">
    <name type="scientific">Agrilutibacter solisilvae</name>
    <dbReference type="NCBI Taxonomy" id="2763317"/>
    <lineage>
        <taxon>Bacteria</taxon>
        <taxon>Pseudomonadati</taxon>
        <taxon>Pseudomonadota</taxon>
        <taxon>Gammaproteobacteria</taxon>
        <taxon>Lysobacterales</taxon>
        <taxon>Lysobacteraceae</taxon>
        <taxon>Agrilutibacter</taxon>
    </lineage>
</organism>
<evidence type="ECO:0000313" key="4">
    <source>
        <dbReference type="EMBL" id="QSX80000.1"/>
    </source>
</evidence>
<proteinExistence type="predicted"/>
<dbReference type="InterPro" id="IPR056823">
    <property type="entry name" value="TEN-like_YD-shell"/>
</dbReference>
<dbReference type="AlphaFoldDB" id="A0A974Y3J6"/>
<dbReference type="EMBL" id="CP071518">
    <property type="protein sequence ID" value="QSX80000.1"/>
    <property type="molecule type" value="Genomic_DNA"/>
</dbReference>
<name>A0A974Y3J6_9GAMM</name>
<keyword evidence="1" id="KW-0677">Repeat</keyword>
<dbReference type="PANTHER" id="PTHR32305:SF15">
    <property type="entry name" value="PROTEIN RHSA-RELATED"/>
    <property type="match status" value="1"/>
</dbReference>
<sequence>MGGTASVTYFQHTDHLGSPVLITNRFAQPVRWNDYEPYGLPVGRDHADTPGFTGHVEDSASELLYMQQRYYDPAIGRFLSLDPVTANGNTGGNFNRYWYANDNPYRFKDPDGREVCKIGGQCFGNPFEKDMERKYSLQAAAGTAAAHASKVQNRRLPNGEPPAGPFEPSETKGEVVENGMVQRNEAVKSNIATLRAAMDIKGLKAVPLIVTGGESYVAKDGRVRSVTDGSLIPNRLSTSAHNVENGSRAIDLRAPSMPHGQFIHIVTEFTEFTNNTNDYADMHDHLGLPNRPEFNCSSSVCTEP</sequence>
<dbReference type="Proteomes" id="UP000639274">
    <property type="component" value="Chromosome"/>
</dbReference>